<accession>A0A9W4X3I3</accession>
<name>A0A9W4X3I3_9GLOM</name>
<proteinExistence type="predicted"/>
<dbReference type="EMBL" id="CAMKVN010008360">
    <property type="protein sequence ID" value="CAI2192468.1"/>
    <property type="molecule type" value="Genomic_DNA"/>
</dbReference>
<feature type="region of interest" description="Disordered" evidence="1">
    <location>
        <begin position="159"/>
        <end position="178"/>
    </location>
</feature>
<organism evidence="2 3">
    <name type="scientific">Funneliformis geosporum</name>
    <dbReference type="NCBI Taxonomy" id="1117311"/>
    <lineage>
        <taxon>Eukaryota</taxon>
        <taxon>Fungi</taxon>
        <taxon>Fungi incertae sedis</taxon>
        <taxon>Mucoromycota</taxon>
        <taxon>Glomeromycotina</taxon>
        <taxon>Glomeromycetes</taxon>
        <taxon>Glomerales</taxon>
        <taxon>Glomeraceae</taxon>
        <taxon>Funneliformis</taxon>
    </lineage>
</organism>
<evidence type="ECO:0000313" key="2">
    <source>
        <dbReference type="EMBL" id="CAI2192468.1"/>
    </source>
</evidence>
<protein>
    <submittedName>
        <fullName evidence="2">18740_t:CDS:1</fullName>
    </submittedName>
</protein>
<keyword evidence="3" id="KW-1185">Reference proteome</keyword>
<dbReference type="AlphaFoldDB" id="A0A9W4X3I3"/>
<evidence type="ECO:0000313" key="3">
    <source>
        <dbReference type="Proteomes" id="UP001153678"/>
    </source>
</evidence>
<dbReference type="Proteomes" id="UP001153678">
    <property type="component" value="Unassembled WGS sequence"/>
</dbReference>
<evidence type="ECO:0000256" key="1">
    <source>
        <dbReference type="SAM" id="MobiDB-lite"/>
    </source>
</evidence>
<sequence>MLTDKLDKSPEVKARFDKFIKTFYQRFGEKKGVKIYEPRVKFYGFGHFYINEEEADSPTAEMGHTATPENEELLVSETYEAFRLPMEINLNQIYLLNHGSLGMDTFYPRDPDKFGGFSVSFDKLTETMAHELVHALQNIMNIDKGRKSLKEGQALFSQCASSGEREGGRPDGKLLHPD</sequence>
<comment type="caution">
    <text evidence="2">The sequence shown here is derived from an EMBL/GenBank/DDBJ whole genome shotgun (WGS) entry which is preliminary data.</text>
</comment>
<gene>
    <name evidence="2" type="ORF">FWILDA_LOCUS15591</name>
</gene>
<feature type="compositionally biased region" description="Basic and acidic residues" evidence="1">
    <location>
        <begin position="163"/>
        <end position="178"/>
    </location>
</feature>
<reference evidence="2" key="1">
    <citation type="submission" date="2022-08" db="EMBL/GenBank/DDBJ databases">
        <authorList>
            <person name="Kallberg Y."/>
            <person name="Tangrot J."/>
            <person name="Rosling A."/>
        </authorList>
    </citation>
    <scope>NUCLEOTIDE SEQUENCE</scope>
    <source>
        <strain evidence="2">Wild A</strain>
    </source>
</reference>